<comment type="subcellular location">
    <subcellularLocation>
        <location evidence="1">Membrane</location>
        <topology evidence="1">Multi-pass membrane protein</topology>
    </subcellularLocation>
</comment>
<feature type="transmembrane region" description="Helical" evidence="5">
    <location>
        <begin position="46"/>
        <end position="68"/>
    </location>
</feature>
<dbReference type="eggNOG" id="COG1275">
    <property type="taxonomic scope" value="Bacteria"/>
</dbReference>
<evidence type="ECO:0000256" key="4">
    <source>
        <dbReference type="ARBA" id="ARBA00023136"/>
    </source>
</evidence>
<dbReference type="STRING" id="49186.SAMN05421647_101326"/>
<evidence type="ECO:0000313" key="7">
    <source>
        <dbReference type="Proteomes" id="UP000186895"/>
    </source>
</evidence>
<keyword evidence="4 5" id="KW-0472">Membrane</keyword>
<dbReference type="GO" id="GO:0005886">
    <property type="term" value="C:plasma membrane"/>
    <property type="evidence" value="ECO:0007669"/>
    <property type="project" value="TreeGrafter"/>
</dbReference>
<feature type="transmembrane region" description="Helical" evidence="5">
    <location>
        <begin position="289"/>
        <end position="310"/>
    </location>
</feature>
<feature type="transmembrane region" description="Helical" evidence="5">
    <location>
        <begin position="235"/>
        <end position="252"/>
    </location>
</feature>
<evidence type="ECO:0000256" key="5">
    <source>
        <dbReference type="SAM" id="Phobius"/>
    </source>
</evidence>
<dbReference type="CDD" id="cd09323">
    <property type="entry name" value="TDT_SLAC1_like"/>
    <property type="match status" value="1"/>
</dbReference>
<feature type="transmembrane region" description="Helical" evidence="5">
    <location>
        <begin position="12"/>
        <end position="34"/>
    </location>
</feature>
<name>A0A1N6NHJ6_9GAMM</name>
<feature type="transmembrane region" description="Helical" evidence="5">
    <location>
        <begin position="114"/>
        <end position="135"/>
    </location>
</feature>
<dbReference type="Pfam" id="PF03595">
    <property type="entry name" value="SLAC1"/>
    <property type="match status" value="1"/>
</dbReference>
<dbReference type="EMBL" id="FTMN01000001">
    <property type="protein sequence ID" value="SIP91549.1"/>
    <property type="molecule type" value="Genomic_DNA"/>
</dbReference>
<dbReference type="GO" id="GO:0046583">
    <property type="term" value="F:monoatomic cation efflux transmembrane transporter activity"/>
    <property type="evidence" value="ECO:0007669"/>
    <property type="project" value="TreeGrafter"/>
</dbReference>
<dbReference type="Gene3D" id="1.50.10.150">
    <property type="entry name" value="Voltage-dependent anion channel"/>
    <property type="match status" value="1"/>
</dbReference>
<feature type="transmembrane region" description="Helical" evidence="5">
    <location>
        <begin position="204"/>
        <end position="223"/>
    </location>
</feature>
<organism evidence="6 7">
    <name type="scientific">Marinobacterium stanieri</name>
    <dbReference type="NCBI Taxonomy" id="49186"/>
    <lineage>
        <taxon>Bacteria</taxon>
        <taxon>Pseudomonadati</taxon>
        <taxon>Pseudomonadota</taxon>
        <taxon>Gammaproteobacteria</taxon>
        <taxon>Oceanospirillales</taxon>
        <taxon>Oceanospirillaceae</taxon>
        <taxon>Marinobacterium</taxon>
    </lineage>
</organism>
<keyword evidence="2 5" id="KW-0812">Transmembrane</keyword>
<evidence type="ECO:0000313" key="6">
    <source>
        <dbReference type="EMBL" id="SIP91549.1"/>
    </source>
</evidence>
<dbReference type="RefSeq" id="WP_076460290.1">
    <property type="nucleotide sequence ID" value="NZ_FTMN01000001.1"/>
</dbReference>
<reference evidence="6 7" key="1">
    <citation type="submission" date="2017-01" db="EMBL/GenBank/DDBJ databases">
        <authorList>
            <person name="Mah S.A."/>
            <person name="Swanson W.J."/>
            <person name="Moy G.W."/>
            <person name="Vacquier V.D."/>
        </authorList>
    </citation>
    <scope>NUCLEOTIDE SEQUENCE [LARGE SCALE GENOMIC DNA]</scope>
    <source>
        <strain evidence="6 7">DSM 7027</strain>
    </source>
</reference>
<protein>
    <submittedName>
        <fullName evidence="6">Tellurite resistance protein</fullName>
    </submittedName>
</protein>
<dbReference type="PANTHER" id="PTHR37955:SF1">
    <property type="entry name" value="DEP DOMAIN-CONTAINING PROTEIN"/>
    <property type="match status" value="1"/>
</dbReference>
<feature type="transmembrane region" description="Helical" evidence="5">
    <location>
        <begin position="89"/>
        <end position="108"/>
    </location>
</feature>
<feature type="transmembrane region" description="Helical" evidence="5">
    <location>
        <begin position="147"/>
        <end position="165"/>
    </location>
</feature>
<feature type="transmembrane region" description="Helical" evidence="5">
    <location>
        <begin position="171"/>
        <end position="192"/>
    </location>
</feature>
<evidence type="ECO:0000256" key="2">
    <source>
        <dbReference type="ARBA" id="ARBA00022692"/>
    </source>
</evidence>
<evidence type="ECO:0000256" key="1">
    <source>
        <dbReference type="ARBA" id="ARBA00004141"/>
    </source>
</evidence>
<dbReference type="InterPro" id="IPR038665">
    <property type="entry name" value="Voltage-dep_anion_channel_sf"/>
</dbReference>
<dbReference type="AlphaFoldDB" id="A0A1N6NHJ6"/>
<sequence>MPEHTPSSAAPWLAFFPVTLFATVMGLTGMTLSWQKAAYSLGVNPLVGQVLLIVAACVLLIITTIYMFKCVQHRERVLGELEHPIQISFFPAFSISLLLLSIATYEVSVFLSHYLWLCGAGLHLILTLFVMNQWIHHTRYQIQHITPAWFIPVVGNIIAPIAGVEHGHTEASWFFFSIGLIYWVVLKTLVFNRILFHDPLPEKLLPTLFIMIAPPAIGFVSYLQLNAGELDNFARILYFSALFITLLLFTQWPRFSRLPFSLAWWAYSFPLAAFSIATQSMWLQTREPFFVVLGWLSLILVTFVVILLMIKTVKAITQGQLFRAE</sequence>
<keyword evidence="7" id="KW-1185">Reference proteome</keyword>
<accession>A0A1N6NHJ6</accession>
<dbReference type="PANTHER" id="PTHR37955">
    <property type="entry name" value="TELLURITE RESISTANCE PROTEIN TEHA"/>
    <property type="match status" value="1"/>
</dbReference>
<evidence type="ECO:0000256" key="3">
    <source>
        <dbReference type="ARBA" id="ARBA00022989"/>
    </source>
</evidence>
<proteinExistence type="predicted"/>
<feature type="transmembrane region" description="Helical" evidence="5">
    <location>
        <begin position="264"/>
        <end position="283"/>
    </location>
</feature>
<gene>
    <name evidence="6" type="ORF">SAMN05421647_101326</name>
</gene>
<dbReference type="InterPro" id="IPR004695">
    <property type="entry name" value="SLAC1/Mae1/Ssu1/TehA"/>
</dbReference>
<dbReference type="InterPro" id="IPR052951">
    <property type="entry name" value="Tellurite_res_ion_channel"/>
</dbReference>
<keyword evidence="3 5" id="KW-1133">Transmembrane helix</keyword>
<dbReference type="Proteomes" id="UP000186895">
    <property type="component" value="Unassembled WGS sequence"/>
</dbReference>